<keyword evidence="3" id="KW-0418">Kinase</keyword>
<proteinExistence type="inferred from homology"/>
<dbReference type="PIRSF" id="PIRSF000538">
    <property type="entry name" value="GlpK"/>
    <property type="match status" value="1"/>
</dbReference>
<dbReference type="PANTHER" id="PTHR43095:SF5">
    <property type="entry name" value="XYLULOSE KINASE"/>
    <property type="match status" value="1"/>
</dbReference>
<protein>
    <recommendedName>
        <fullName evidence="8">Carbohydrate kinase</fullName>
    </recommendedName>
</protein>
<dbReference type="Pfam" id="PF02782">
    <property type="entry name" value="FGGY_C"/>
    <property type="match status" value="1"/>
</dbReference>
<dbReference type="InterPro" id="IPR018484">
    <property type="entry name" value="FGGY_N"/>
</dbReference>
<comment type="caution">
    <text evidence="6">The sequence shown here is derived from an EMBL/GenBank/DDBJ whole genome shotgun (WGS) entry which is preliminary data.</text>
</comment>
<dbReference type="CDD" id="cd07809">
    <property type="entry name" value="ASKHA_NBD_FGGY_BaXK-like"/>
    <property type="match status" value="1"/>
</dbReference>
<evidence type="ECO:0000256" key="1">
    <source>
        <dbReference type="ARBA" id="ARBA00009156"/>
    </source>
</evidence>
<evidence type="ECO:0000313" key="6">
    <source>
        <dbReference type="EMBL" id="MCG2590380.1"/>
    </source>
</evidence>
<reference evidence="6" key="1">
    <citation type="submission" date="2022-01" db="EMBL/GenBank/DDBJ databases">
        <authorList>
            <person name="Wang Y."/>
        </authorList>
    </citation>
    <scope>NUCLEOTIDE SEQUENCE</scope>
    <source>
        <strain evidence="6">WB101</strain>
    </source>
</reference>
<dbReference type="Pfam" id="PF00370">
    <property type="entry name" value="FGGY_N"/>
    <property type="match status" value="1"/>
</dbReference>
<evidence type="ECO:0008006" key="8">
    <source>
        <dbReference type="Google" id="ProtNLM"/>
    </source>
</evidence>
<dbReference type="PANTHER" id="PTHR43095">
    <property type="entry name" value="SUGAR KINASE"/>
    <property type="match status" value="1"/>
</dbReference>
<dbReference type="Gene3D" id="3.30.420.40">
    <property type="match status" value="2"/>
</dbReference>
<evidence type="ECO:0000256" key="2">
    <source>
        <dbReference type="ARBA" id="ARBA00022679"/>
    </source>
</evidence>
<comment type="similarity">
    <text evidence="1">Belongs to the FGGY kinase family.</text>
</comment>
<dbReference type="InterPro" id="IPR050406">
    <property type="entry name" value="FGGY_Carb_Kinase"/>
</dbReference>
<accession>A0ABS9KHR2</accession>
<gene>
    <name evidence="6" type="ORF">L6773_17520</name>
</gene>
<sequence length="497" mass="54239">MRKKVLLGFDVGSSFVKGSVIDADDGDLIASASAPDNEMAMYSPKPGMAEQKPEVWWEQIKSLTHQLLSSDTFSKDDVAGIGISYQMHGLVAVDKDLKVLRPSIIWCDSRAAAIGREAFHDLGEDFCLKTFLNSPGNFTASKLKWVKENEPEIYNEIWKIMLPGDFIGMKLTGEVCTTKSGLSEGIFWDYSEKDVARSLLDHYGISADLLPKAYDSFDDHGSLTQSAADELGLKAGTPVTYRAGDQPNNAFSLNVINPGEVAATAGTSGVIYGVIDKPVTDAKSRVNTFIHVNHGAEKERYGMLLCINGTGILNSWIKKQLADDRLSYDEMNELAAGIEIGSEGLSVLPFGNGTERVLEDQNPGAQFGGIDFHRHTKAHMFRAAQEGIVFSLNYGLQIMEKTGIECKTVKAGHANMFLSPVFREAFVNTTGATLELYDTDGAQGAARGAGVGAGVYESIDEAFQGLKLIETVSPEKEKLSKYRKTYQEWVLTLQSKL</sequence>
<dbReference type="InterPro" id="IPR043129">
    <property type="entry name" value="ATPase_NBD"/>
</dbReference>
<evidence type="ECO:0000313" key="7">
    <source>
        <dbReference type="Proteomes" id="UP001165366"/>
    </source>
</evidence>
<organism evidence="6 7">
    <name type="scientific">Rhodohalobacter sulfatireducens</name>
    <dbReference type="NCBI Taxonomy" id="2911366"/>
    <lineage>
        <taxon>Bacteria</taxon>
        <taxon>Pseudomonadati</taxon>
        <taxon>Balneolota</taxon>
        <taxon>Balneolia</taxon>
        <taxon>Balneolales</taxon>
        <taxon>Balneolaceae</taxon>
        <taxon>Rhodohalobacter</taxon>
    </lineage>
</organism>
<dbReference type="SUPFAM" id="SSF53067">
    <property type="entry name" value="Actin-like ATPase domain"/>
    <property type="match status" value="2"/>
</dbReference>
<keyword evidence="7" id="KW-1185">Reference proteome</keyword>
<dbReference type="EMBL" id="JAKLWS010000031">
    <property type="protein sequence ID" value="MCG2590380.1"/>
    <property type="molecule type" value="Genomic_DNA"/>
</dbReference>
<dbReference type="InterPro" id="IPR000577">
    <property type="entry name" value="Carb_kinase_FGGY"/>
</dbReference>
<feature type="domain" description="Carbohydrate kinase FGGY C-terminal" evidence="5">
    <location>
        <begin position="262"/>
        <end position="449"/>
    </location>
</feature>
<evidence type="ECO:0000259" key="4">
    <source>
        <dbReference type="Pfam" id="PF00370"/>
    </source>
</evidence>
<name>A0ABS9KHR2_9BACT</name>
<dbReference type="Proteomes" id="UP001165366">
    <property type="component" value="Unassembled WGS sequence"/>
</dbReference>
<dbReference type="RefSeq" id="WP_237855765.1">
    <property type="nucleotide sequence ID" value="NZ_JAKLWS010000031.1"/>
</dbReference>
<evidence type="ECO:0000259" key="5">
    <source>
        <dbReference type="Pfam" id="PF02782"/>
    </source>
</evidence>
<dbReference type="InterPro" id="IPR018485">
    <property type="entry name" value="FGGY_C"/>
</dbReference>
<keyword evidence="2" id="KW-0808">Transferase</keyword>
<reference evidence="6" key="2">
    <citation type="submission" date="2024-05" db="EMBL/GenBank/DDBJ databases">
        <title>Rhodohalobacter halophilus gen. nov., sp. nov., a moderately halophilic member of the family Balneolaceae.</title>
        <authorList>
            <person name="Xia J."/>
        </authorList>
    </citation>
    <scope>NUCLEOTIDE SEQUENCE</scope>
    <source>
        <strain evidence="6">WB101</strain>
    </source>
</reference>
<feature type="domain" description="Carbohydrate kinase FGGY N-terminal" evidence="4">
    <location>
        <begin position="6"/>
        <end position="250"/>
    </location>
</feature>
<evidence type="ECO:0000256" key="3">
    <source>
        <dbReference type="ARBA" id="ARBA00022777"/>
    </source>
</evidence>